<sequence>MHSYINYNGILWETNGFMYGDNISVGVAIQGPGGIPPTNGNANVTLFYPYNSTIFPGAQMISGVGVIKGNSLFYDFNNQTILDVTKDTPLLGNYYLGYFWENGSAVG</sequence>
<protein>
    <submittedName>
        <fullName evidence="1">Uncharacterized protein</fullName>
    </submittedName>
</protein>
<gene>
    <name evidence="1" type="ORF">S03H2_37251</name>
</gene>
<feature type="non-terminal residue" evidence="1">
    <location>
        <position position="107"/>
    </location>
</feature>
<evidence type="ECO:0000313" key="1">
    <source>
        <dbReference type="EMBL" id="GAH48020.1"/>
    </source>
</evidence>
<reference evidence="1" key="1">
    <citation type="journal article" date="2014" name="Front. Microbiol.">
        <title>High frequency of phylogenetically diverse reductive dehalogenase-homologous genes in deep subseafloor sedimentary metagenomes.</title>
        <authorList>
            <person name="Kawai M."/>
            <person name="Futagami T."/>
            <person name="Toyoda A."/>
            <person name="Takaki Y."/>
            <person name="Nishi S."/>
            <person name="Hori S."/>
            <person name="Arai W."/>
            <person name="Tsubouchi T."/>
            <person name="Morono Y."/>
            <person name="Uchiyama I."/>
            <person name="Ito T."/>
            <person name="Fujiyama A."/>
            <person name="Inagaki F."/>
            <person name="Takami H."/>
        </authorList>
    </citation>
    <scope>NUCLEOTIDE SEQUENCE</scope>
    <source>
        <strain evidence="1">Expedition CK06-06</strain>
    </source>
</reference>
<dbReference type="EMBL" id="BARU01022911">
    <property type="protein sequence ID" value="GAH48020.1"/>
    <property type="molecule type" value="Genomic_DNA"/>
</dbReference>
<dbReference type="AlphaFoldDB" id="X1GT45"/>
<proteinExistence type="predicted"/>
<comment type="caution">
    <text evidence="1">The sequence shown here is derived from an EMBL/GenBank/DDBJ whole genome shotgun (WGS) entry which is preliminary data.</text>
</comment>
<organism evidence="1">
    <name type="scientific">marine sediment metagenome</name>
    <dbReference type="NCBI Taxonomy" id="412755"/>
    <lineage>
        <taxon>unclassified sequences</taxon>
        <taxon>metagenomes</taxon>
        <taxon>ecological metagenomes</taxon>
    </lineage>
</organism>
<accession>X1GT45</accession>
<name>X1GT45_9ZZZZ</name>